<evidence type="ECO:0000256" key="2">
    <source>
        <dbReference type="ARBA" id="ARBA00007441"/>
    </source>
</evidence>
<dbReference type="PANTHER" id="PTHR42790">
    <property type="entry name" value="AMINOTRANSFERASE"/>
    <property type="match status" value="1"/>
</dbReference>
<evidence type="ECO:0000313" key="7">
    <source>
        <dbReference type="EMBL" id="KAH6879437.1"/>
    </source>
</evidence>
<accession>A0A9P8VVR7</accession>
<dbReference type="Gene3D" id="3.40.640.10">
    <property type="entry name" value="Type I PLP-dependent aspartate aminotransferase-like (Major domain)"/>
    <property type="match status" value="1"/>
</dbReference>
<dbReference type="OrthoDB" id="691673at2759"/>
<dbReference type="GO" id="GO:0009074">
    <property type="term" value="P:aromatic amino acid family catabolic process"/>
    <property type="evidence" value="ECO:0007669"/>
    <property type="project" value="TreeGrafter"/>
</dbReference>
<evidence type="ECO:0000259" key="6">
    <source>
        <dbReference type="Pfam" id="PF00155"/>
    </source>
</evidence>
<dbReference type="InterPro" id="IPR015424">
    <property type="entry name" value="PyrdxlP-dep_Trfase"/>
</dbReference>
<dbReference type="GO" id="GO:0047536">
    <property type="term" value="F:2-aminoadipate transaminase activity"/>
    <property type="evidence" value="ECO:0007669"/>
    <property type="project" value="TreeGrafter"/>
</dbReference>
<evidence type="ECO:0000256" key="1">
    <source>
        <dbReference type="ARBA" id="ARBA00001933"/>
    </source>
</evidence>
<dbReference type="GO" id="GO:0030170">
    <property type="term" value="F:pyridoxal phosphate binding"/>
    <property type="evidence" value="ECO:0007669"/>
    <property type="project" value="InterPro"/>
</dbReference>
<organism evidence="7 8">
    <name type="scientific">Thelonectria olida</name>
    <dbReference type="NCBI Taxonomy" id="1576542"/>
    <lineage>
        <taxon>Eukaryota</taxon>
        <taxon>Fungi</taxon>
        <taxon>Dikarya</taxon>
        <taxon>Ascomycota</taxon>
        <taxon>Pezizomycotina</taxon>
        <taxon>Sordariomycetes</taxon>
        <taxon>Hypocreomycetidae</taxon>
        <taxon>Hypocreales</taxon>
        <taxon>Nectriaceae</taxon>
        <taxon>Thelonectria</taxon>
    </lineage>
</organism>
<dbReference type="Proteomes" id="UP000777438">
    <property type="component" value="Unassembled WGS sequence"/>
</dbReference>
<evidence type="ECO:0000256" key="4">
    <source>
        <dbReference type="ARBA" id="ARBA00022679"/>
    </source>
</evidence>
<protein>
    <submittedName>
        <fullName evidence="7">Pyridoxal phosphate-dependent transferase</fullName>
    </submittedName>
</protein>
<evidence type="ECO:0000313" key="8">
    <source>
        <dbReference type="Proteomes" id="UP000777438"/>
    </source>
</evidence>
<evidence type="ECO:0000256" key="3">
    <source>
        <dbReference type="ARBA" id="ARBA00022576"/>
    </source>
</evidence>
<sequence length="384" mass="43052">MRYDFWARDCSRIFCGPGDTVLIESHAYSGTLACARSQGIQLRSVGLDGQGLVPADLDQTLSTWDPAKGPKPFVLYMIPTGQNPTGTTQSLERRNEIYQLAEKHDLYILEDDPYYFIDLTTNTSDDQPTDPHHSDLSDLDEYLSHLPSSYMSLDVSGRVLRLDSTSKILAPGLRAGWVTASSGVIEKFVSLSEVGALHPSGPTQVMLYKLLDKTWGHEGFIRWLMNLSDQYRRRRNVLVAACVKHLPSDACVWRVPELGMFFWIELDLSKLGSLAQAPCAEKSWKTYLDAEEAIFAQAQENGVLVSRGSWFMNNVQELRAVNFRMTFAAAQEDSLERAVERFGRAICQQLEKTEQSEATLSEVVENSAKSKTGILTEIRLELNV</sequence>
<dbReference type="GO" id="GO:0006571">
    <property type="term" value="P:tyrosine biosynthetic process"/>
    <property type="evidence" value="ECO:0007669"/>
    <property type="project" value="TreeGrafter"/>
</dbReference>
<feature type="domain" description="Aminotransferase class I/classII large" evidence="6">
    <location>
        <begin position="11"/>
        <end position="342"/>
    </location>
</feature>
<keyword evidence="5" id="KW-0663">Pyridoxal phosphate</keyword>
<keyword evidence="3" id="KW-0032">Aminotransferase</keyword>
<proteinExistence type="inferred from homology"/>
<comment type="cofactor">
    <cofactor evidence="1">
        <name>pyridoxal 5'-phosphate</name>
        <dbReference type="ChEBI" id="CHEBI:597326"/>
    </cofactor>
</comment>
<dbReference type="AlphaFoldDB" id="A0A9P8VVR7"/>
<dbReference type="Pfam" id="PF00155">
    <property type="entry name" value="Aminotran_1_2"/>
    <property type="match status" value="1"/>
</dbReference>
<keyword evidence="4 7" id="KW-0808">Transferase</keyword>
<evidence type="ECO:0000256" key="5">
    <source>
        <dbReference type="ARBA" id="ARBA00022898"/>
    </source>
</evidence>
<dbReference type="InterPro" id="IPR050859">
    <property type="entry name" value="Class-I_PLP-dep_aminotransf"/>
</dbReference>
<dbReference type="PANTHER" id="PTHR42790:SF21">
    <property type="entry name" value="AROMATIC_AMINOADIPATE AMINOTRANSFERASE 1"/>
    <property type="match status" value="1"/>
</dbReference>
<reference evidence="7 8" key="1">
    <citation type="journal article" date="2021" name="Nat. Commun.">
        <title>Genetic determinants of endophytism in the Arabidopsis root mycobiome.</title>
        <authorList>
            <person name="Mesny F."/>
            <person name="Miyauchi S."/>
            <person name="Thiergart T."/>
            <person name="Pickel B."/>
            <person name="Atanasova L."/>
            <person name="Karlsson M."/>
            <person name="Huettel B."/>
            <person name="Barry K.W."/>
            <person name="Haridas S."/>
            <person name="Chen C."/>
            <person name="Bauer D."/>
            <person name="Andreopoulos W."/>
            <person name="Pangilinan J."/>
            <person name="LaButti K."/>
            <person name="Riley R."/>
            <person name="Lipzen A."/>
            <person name="Clum A."/>
            <person name="Drula E."/>
            <person name="Henrissat B."/>
            <person name="Kohler A."/>
            <person name="Grigoriev I.V."/>
            <person name="Martin F.M."/>
            <person name="Hacquard S."/>
        </authorList>
    </citation>
    <scope>NUCLEOTIDE SEQUENCE [LARGE SCALE GENOMIC DNA]</scope>
    <source>
        <strain evidence="7 8">MPI-CAGE-CH-0241</strain>
    </source>
</reference>
<keyword evidence="8" id="KW-1185">Reference proteome</keyword>
<comment type="caution">
    <text evidence="7">The sequence shown here is derived from an EMBL/GenBank/DDBJ whole genome shotgun (WGS) entry which is preliminary data.</text>
</comment>
<dbReference type="InterPro" id="IPR015421">
    <property type="entry name" value="PyrdxlP-dep_Trfase_major"/>
</dbReference>
<dbReference type="CDD" id="cd00609">
    <property type="entry name" value="AAT_like"/>
    <property type="match status" value="1"/>
</dbReference>
<dbReference type="EMBL" id="JAGPYM010000029">
    <property type="protein sequence ID" value="KAH6879437.1"/>
    <property type="molecule type" value="Genomic_DNA"/>
</dbReference>
<comment type="similarity">
    <text evidence="2">Belongs to the class-I pyridoxal-phosphate-dependent aminotransferase family.</text>
</comment>
<dbReference type="InterPro" id="IPR004839">
    <property type="entry name" value="Aminotransferase_I/II_large"/>
</dbReference>
<dbReference type="SUPFAM" id="SSF53383">
    <property type="entry name" value="PLP-dependent transferases"/>
    <property type="match status" value="1"/>
</dbReference>
<name>A0A9P8VVR7_9HYPO</name>
<dbReference type="GO" id="GO:0019878">
    <property type="term" value="P:lysine biosynthetic process via aminoadipic acid"/>
    <property type="evidence" value="ECO:0007669"/>
    <property type="project" value="TreeGrafter"/>
</dbReference>
<dbReference type="GO" id="GO:0008793">
    <property type="term" value="F:aromatic-amino-acid transaminase activity"/>
    <property type="evidence" value="ECO:0007669"/>
    <property type="project" value="TreeGrafter"/>
</dbReference>
<gene>
    <name evidence="7" type="ORF">B0T10DRAFT_582787</name>
</gene>